<sequence length="64" mass="7343">MYVLVPRDHVHHCWRQRGEGAGMAATPQMDNLQQPTVLQVFEVIGICERHGPVRHHPPYSRSDT</sequence>
<comment type="caution">
    <text evidence="1">The sequence shown here is derived from an EMBL/GenBank/DDBJ whole genome shotgun (WGS) entry which is preliminary data.</text>
</comment>
<name>T0II22_9SPHN</name>
<proteinExistence type="predicted"/>
<gene>
    <name evidence="1" type="ORF">L284_19995</name>
</gene>
<accession>T0II22</accession>
<dbReference type="PATRIC" id="fig|1096930.3.peg.3930"/>
<dbReference type="AlphaFoldDB" id="T0II22"/>
<protein>
    <submittedName>
        <fullName evidence="1">Uncharacterized protein</fullName>
    </submittedName>
</protein>
<dbReference type="Proteomes" id="UP000015527">
    <property type="component" value="Unassembled WGS sequence"/>
</dbReference>
<evidence type="ECO:0000313" key="1">
    <source>
        <dbReference type="EMBL" id="EQB09284.1"/>
    </source>
</evidence>
<keyword evidence="2" id="KW-1185">Reference proteome</keyword>
<reference evidence="1 2" key="1">
    <citation type="journal article" date="2013" name="Genome Announc.">
        <title>Genome Sequence of Novosphingobium lindaniclasticum LE124T, Isolated from a Hexachlorocyclohexane Dumpsite.</title>
        <authorList>
            <person name="Saxena A."/>
            <person name="Nayyar N."/>
            <person name="Sangwan N."/>
            <person name="Kumari R."/>
            <person name="Khurana J.P."/>
            <person name="Lal R."/>
        </authorList>
    </citation>
    <scope>NUCLEOTIDE SEQUENCE [LARGE SCALE GENOMIC DNA]</scope>
    <source>
        <strain evidence="1 2">LE124</strain>
    </source>
</reference>
<organism evidence="1 2">
    <name type="scientific">Novosphingobium lindaniclasticum LE124</name>
    <dbReference type="NCBI Taxonomy" id="1096930"/>
    <lineage>
        <taxon>Bacteria</taxon>
        <taxon>Pseudomonadati</taxon>
        <taxon>Pseudomonadota</taxon>
        <taxon>Alphaproteobacteria</taxon>
        <taxon>Sphingomonadales</taxon>
        <taxon>Sphingomonadaceae</taxon>
        <taxon>Novosphingobium</taxon>
    </lineage>
</organism>
<dbReference type="EMBL" id="ATHL01000134">
    <property type="protein sequence ID" value="EQB09284.1"/>
    <property type="molecule type" value="Genomic_DNA"/>
</dbReference>
<evidence type="ECO:0000313" key="2">
    <source>
        <dbReference type="Proteomes" id="UP000015527"/>
    </source>
</evidence>